<dbReference type="PANTHER" id="PTHR34653">
    <property type="match status" value="1"/>
</dbReference>
<dbReference type="EMBL" id="CP042430">
    <property type="protein sequence ID" value="QEC46835.1"/>
    <property type="molecule type" value="Genomic_DNA"/>
</dbReference>
<comment type="subcellular location">
    <subcellularLocation>
        <location evidence="1 4">Bacterial flagellum basal body</location>
    </subcellularLocation>
</comment>
<dbReference type="Proteomes" id="UP000321805">
    <property type="component" value="Chromosome"/>
</dbReference>
<evidence type="ECO:0000256" key="4">
    <source>
        <dbReference type="HAMAP-Rule" id="MF_00724"/>
    </source>
</evidence>
<comment type="similarity">
    <text evidence="2 4">Belongs to the FliE family.</text>
</comment>
<dbReference type="GO" id="GO:0071973">
    <property type="term" value="P:bacterial-type flagellum-dependent cell motility"/>
    <property type="evidence" value="ECO:0007669"/>
    <property type="project" value="InterPro"/>
</dbReference>
<dbReference type="GO" id="GO:0003774">
    <property type="term" value="F:cytoskeletal motor activity"/>
    <property type="evidence" value="ECO:0007669"/>
    <property type="project" value="InterPro"/>
</dbReference>
<evidence type="ECO:0000313" key="7">
    <source>
        <dbReference type="Proteomes" id="UP000321805"/>
    </source>
</evidence>
<dbReference type="KEGG" id="bsol:FSW04_04025"/>
<dbReference type="PRINTS" id="PR01006">
    <property type="entry name" value="FLGHOOKFLIE"/>
</dbReference>
<keyword evidence="6" id="KW-0282">Flagellum</keyword>
<dbReference type="GO" id="GO:0009425">
    <property type="term" value="C:bacterial-type flagellum basal body"/>
    <property type="evidence" value="ECO:0007669"/>
    <property type="project" value="UniProtKB-SubCell"/>
</dbReference>
<keyword evidence="7" id="KW-1185">Reference proteome</keyword>
<dbReference type="InterPro" id="IPR001624">
    <property type="entry name" value="FliE"/>
</dbReference>
<evidence type="ECO:0000256" key="1">
    <source>
        <dbReference type="ARBA" id="ARBA00004117"/>
    </source>
</evidence>
<proteinExistence type="inferred from homology"/>
<dbReference type="OrthoDB" id="5244758at2"/>
<evidence type="ECO:0000256" key="2">
    <source>
        <dbReference type="ARBA" id="ARBA00009272"/>
    </source>
</evidence>
<dbReference type="Pfam" id="PF02049">
    <property type="entry name" value="FliE"/>
    <property type="match status" value="1"/>
</dbReference>
<dbReference type="PANTHER" id="PTHR34653:SF1">
    <property type="entry name" value="FLAGELLAR HOOK-BASAL BODY COMPLEX PROTEIN FLIE"/>
    <property type="match status" value="1"/>
</dbReference>
<dbReference type="AlphaFoldDB" id="A0A5B8U1Y1"/>
<evidence type="ECO:0000256" key="5">
    <source>
        <dbReference type="NCBIfam" id="TIGR00205"/>
    </source>
</evidence>
<dbReference type="NCBIfam" id="TIGR00205">
    <property type="entry name" value="fliE"/>
    <property type="match status" value="1"/>
</dbReference>
<dbReference type="GO" id="GO:0005198">
    <property type="term" value="F:structural molecule activity"/>
    <property type="evidence" value="ECO:0007669"/>
    <property type="project" value="UniProtKB-UniRule"/>
</dbReference>
<keyword evidence="6" id="KW-0966">Cell projection</keyword>
<sequence length="106" mass="10642">MPIDPSMALKGVTGGPEWSVGALDGTPVGSGTSGASFGAMLGNQISALEQSQSAAAGASRSLADGTATDPTQAIIAVERAQLSMQLASQLRTKGVEALQDIFHTQV</sequence>
<dbReference type="HAMAP" id="MF_00724">
    <property type="entry name" value="FliE"/>
    <property type="match status" value="1"/>
</dbReference>
<keyword evidence="3 4" id="KW-0975">Bacterial flagellum</keyword>
<protein>
    <recommendedName>
        <fullName evidence="4 5">Flagellar hook-basal body complex protein FliE</fullName>
    </recommendedName>
</protein>
<dbReference type="RefSeq" id="WP_146916512.1">
    <property type="nucleotide sequence ID" value="NZ_CP042430.1"/>
</dbReference>
<keyword evidence="6" id="KW-0969">Cilium</keyword>
<accession>A0A5B8U1Y1</accession>
<evidence type="ECO:0000313" key="6">
    <source>
        <dbReference type="EMBL" id="QEC46835.1"/>
    </source>
</evidence>
<evidence type="ECO:0000256" key="3">
    <source>
        <dbReference type="ARBA" id="ARBA00023143"/>
    </source>
</evidence>
<organism evidence="6 7">
    <name type="scientific">Baekduia soli</name>
    <dbReference type="NCBI Taxonomy" id="496014"/>
    <lineage>
        <taxon>Bacteria</taxon>
        <taxon>Bacillati</taxon>
        <taxon>Actinomycetota</taxon>
        <taxon>Thermoleophilia</taxon>
        <taxon>Solirubrobacterales</taxon>
        <taxon>Baekduiaceae</taxon>
        <taxon>Baekduia</taxon>
    </lineage>
</organism>
<name>A0A5B8U1Y1_9ACTN</name>
<gene>
    <name evidence="4 6" type="primary">fliE</name>
    <name evidence="6" type="ORF">FSW04_04025</name>
</gene>
<reference evidence="6 7" key="1">
    <citation type="journal article" date="2018" name="J. Microbiol.">
        <title>Baekduia soli gen. nov., sp. nov., a novel bacterium isolated from the soil of Baekdu Mountain and proposal of a novel family name, Baekduiaceae fam. nov.</title>
        <authorList>
            <person name="An D.S."/>
            <person name="Siddiqi M.Z."/>
            <person name="Kim K.H."/>
            <person name="Yu H.S."/>
            <person name="Im W.T."/>
        </authorList>
    </citation>
    <scope>NUCLEOTIDE SEQUENCE [LARGE SCALE GENOMIC DNA]</scope>
    <source>
        <strain evidence="6 7">BR7-21</strain>
    </source>
</reference>